<dbReference type="Pfam" id="PF26622">
    <property type="entry name" value="DUF8199"/>
    <property type="match status" value="1"/>
</dbReference>
<organism evidence="2 3">
    <name type="scientific">Flavobacterium swingsii</name>
    <dbReference type="NCBI Taxonomy" id="498292"/>
    <lineage>
        <taxon>Bacteria</taxon>
        <taxon>Pseudomonadati</taxon>
        <taxon>Bacteroidota</taxon>
        <taxon>Flavobacteriia</taxon>
        <taxon>Flavobacteriales</taxon>
        <taxon>Flavobacteriaceae</taxon>
        <taxon>Flavobacterium</taxon>
    </lineage>
</organism>
<gene>
    <name evidence="2" type="ORF">SAMN05660845_0455</name>
</gene>
<protein>
    <submittedName>
        <fullName evidence="2">Uncharacterized protein</fullName>
    </submittedName>
</protein>
<feature type="signal peptide" evidence="1">
    <location>
        <begin position="1"/>
        <end position="23"/>
    </location>
</feature>
<feature type="chain" id="PRO_5011749857" evidence="1">
    <location>
        <begin position="24"/>
        <end position="133"/>
    </location>
</feature>
<keyword evidence="3" id="KW-1185">Reference proteome</keyword>
<proteinExistence type="predicted"/>
<dbReference type="NCBIfam" id="NF047658">
    <property type="entry name" value="HYC_CC_PP"/>
    <property type="match status" value="1"/>
</dbReference>
<keyword evidence="1" id="KW-0732">Signal</keyword>
<dbReference type="Proteomes" id="UP000199604">
    <property type="component" value="Unassembled WGS sequence"/>
</dbReference>
<evidence type="ECO:0000256" key="1">
    <source>
        <dbReference type="SAM" id="SignalP"/>
    </source>
</evidence>
<evidence type="ECO:0000313" key="2">
    <source>
        <dbReference type="EMBL" id="SFA76982.1"/>
    </source>
</evidence>
<dbReference type="EMBL" id="FOJT01000001">
    <property type="protein sequence ID" value="SFA76982.1"/>
    <property type="molecule type" value="Genomic_DNA"/>
</dbReference>
<accession>A0A1I0VKX6</accession>
<evidence type="ECO:0000313" key="3">
    <source>
        <dbReference type="Proteomes" id="UP000199604"/>
    </source>
</evidence>
<reference evidence="3" key="1">
    <citation type="submission" date="2016-10" db="EMBL/GenBank/DDBJ databases">
        <authorList>
            <person name="Varghese N."/>
            <person name="Submissions S."/>
        </authorList>
    </citation>
    <scope>NUCLEOTIDE SEQUENCE [LARGE SCALE GENOMIC DNA]</scope>
    <source>
        <strain evidence="3">DSM 21789</strain>
    </source>
</reference>
<dbReference type="STRING" id="498292.SAMN05660845_0455"/>
<dbReference type="InterPro" id="IPR058060">
    <property type="entry name" value="HYC_CC_PP"/>
</dbReference>
<dbReference type="RefSeq" id="WP_244148497.1">
    <property type="nucleotide sequence ID" value="NZ_FOJT01000001.1"/>
</dbReference>
<dbReference type="AlphaFoldDB" id="A0A1I0VKX6"/>
<name>A0A1I0VKX6_9FLAO</name>
<dbReference type="InterPro" id="IPR058512">
    <property type="entry name" value="DUF8199"/>
</dbReference>
<sequence length="133" mass="15216">MKIRKHISILLAMLLLVSNAGLAFNVHYCGDEIDSVSINNPFFNQNPEDDCCGIAEKKSNCCNDKVIKFDKKVQNSIVKTISFEINTPFILQDWKPIVFDKKTVFKKENVTSYTCNANLPPIFMRNCQLIFYA</sequence>